<dbReference type="PATRIC" id="fig|29422.6.peg.887"/>
<organism evidence="2 3">
    <name type="scientific">Legionella brunensis</name>
    <dbReference type="NCBI Taxonomy" id="29422"/>
    <lineage>
        <taxon>Bacteria</taxon>
        <taxon>Pseudomonadati</taxon>
        <taxon>Pseudomonadota</taxon>
        <taxon>Gammaproteobacteria</taxon>
        <taxon>Legionellales</taxon>
        <taxon>Legionellaceae</taxon>
        <taxon>Legionella</taxon>
    </lineage>
</organism>
<proteinExistence type="predicted"/>
<dbReference type="AlphaFoldDB" id="A0A0W0SSM7"/>
<dbReference type="RefSeq" id="WP_058440944.1">
    <property type="nucleotide sequence ID" value="NZ_CAAAHU010000010.1"/>
</dbReference>
<keyword evidence="1" id="KW-0812">Transmembrane</keyword>
<comment type="caution">
    <text evidence="2">The sequence shown here is derived from an EMBL/GenBank/DDBJ whole genome shotgun (WGS) entry which is preliminary data.</text>
</comment>
<feature type="transmembrane region" description="Helical" evidence="1">
    <location>
        <begin position="35"/>
        <end position="55"/>
    </location>
</feature>
<dbReference type="STRING" id="29422.Lbru_0846"/>
<dbReference type="EMBL" id="LNXV01000005">
    <property type="protein sequence ID" value="KTC86352.1"/>
    <property type="molecule type" value="Genomic_DNA"/>
</dbReference>
<dbReference type="Proteomes" id="UP000054742">
    <property type="component" value="Unassembled WGS sequence"/>
</dbReference>
<gene>
    <name evidence="2" type="ORF">Lbru_0846</name>
</gene>
<sequence length="194" mass="20386">MSSGNNTGNSVINWLNNQADILNNIANNLLPVERLVTGAAYLIGLAFAFKAIYSLKAYGESRTMMSTSTSIKEPLAYLLVAGIFIYFPTGLAILLQTTFGSSSILQYAPVNSDNQAITAVFGTGSTIGRPIAIIIQTLGVIAFVRGWVLIARSASQGQPPGGTGKGLVHVFGGILAMNIVATLQIINNTIYGTS</sequence>
<keyword evidence="3" id="KW-1185">Reference proteome</keyword>
<feature type="transmembrane region" description="Helical" evidence="1">
    <location>
        <begin position="75"/>
        <end position="95"/>
    </location>
</feature>
<accession>A0A0W0SSM7</accession>
<feature type="transmembrane region" description="Helical" evidence="1">
    <location>
        <begin position="131"/>
        <end position="154"/>
    </location>
</feature>
<name>A0A0W0SSM7_9GAMM</name>
<feature type="transmembrane region" description="Helical" evidence="1">
    <location>
        <begin position="166"/>
        <end position="186"/>
    </location>
</feature>
<reference evidence="2 3" key="1">
    <citation type="submission" date="2015-11" db="EMBL/GenBank/DDBJ databases">
        <title>Genomic analysis of 38 Legionella species identifies large and diverse effector repertoires.</title>
        <authorList>
            <person name="Burstein D."/>
            <person name="Amaro F."/>
            <person name="Zusman T."/>
            <person name="Lifshitz Z."/>
            <person name="Cohen O."/>
            <person name="Gilbert J.A."/>
            <person name="Pupko T."/>
            <person name="Shuman H.A."/>
            <person name="Segal G."/>
        </authorList>
    </citation>
    <scope>NUCLEOTIDE SEQUENCE [LARGE SCALE GENOMIC DNA]</scope>
    <source>
        <strain evidence="2 3">ATCC 43878</strain>
    </source>
</reference>
<evidence type="ECO:0000313" key="2">
    <source>
        <dbReference type="EMBL" id="KTC86352.1"/>
    </source>
</evidence>
<keyword evidence="1" id="KW-0472">Membrane</keyword>
<protein>
    <submittedName>
        <fullName evidence="2">IcmC (DotE)</fullName>
    </submittedName>
</protein>
<keyword evidence="1" id="KW-1133">Transmembrane helix</keyword>
<evidence type="ECO:0000256" key="1">
    <source>
        <dbReference type="SAM" id="Phobius"/>
    </source>
</evidence>
<dbReference type="OrthoDB" id="5644612at2"/>
<evidence type="ECO:0000313" key="3">
    <source>
        <dbReference type="Proteomes" id="UP000054742"/>
    </source>
</evidence>